<feature type="transmembrane region" description="Helical" evidence="1">
    <location>
        <begin position="165"/>
        <end position="186"/>
    </location>
</feature>
<keyword evidence="1" id="KW-1133">Transmembrane helix</keyword>
<organism evidence="2 3">
    <name type="scientific">Dryococelus australis</name>
    <dbReference type="NCBI Taxonomy" id="614101"/>
    <lineage>
        <taxon>Eukaryota</taxon>
        <taxon>Metazoa</taxon>
        <taxon>Ecdysozoa</taxon>
        <taxon>Arthropoda</taxon>
        <taxon>Hexapoda</taxon>
        <taxon>Insecta</taxon>
        <taxon>Pterygota</taxon>
        <taxon>Neoptera</taxon>
        <taxon>Polyneoptera</taxon>
        <taxon>Phasmatodea</taxon>
        <taxon>Verophasmatodea</taxon>
        <taxon>Anareolatae</taxon>
        <taxon>Phasmatidae</taxon>
        <taxon>Eurycanthinae</taxon>
        <taxon>Dryococelus</taxon>
    </lineage>
</organism>
<reference evidence="2 3" key="1">
    <citation type="submission" date="2023-02" db="EMBL/GenBank/DDBJ databases">
        <title>LHISI_Scaffold_Assembly.</title>
        <authorList>
            <person name="Stuart O.P."/>
            <person name="Cleave R."/>
            <person name="Magrath M.J.L."/>
            <person name="Mikheyev A.S."/>
        </authorList>
    </citation>
    <scope>NUCLEOTIDE SEQUENCE [LARGE SCALE GENOMIC DNA]</scope>
    <source>
        <strain evidence="2">Daus_M_001</strain>
        <tissue evidence="2">Leg muscle</tissue>
    </source>
</reference>
<keyword evidence="1" id="KW-0812">Transmembrane</keyword>
<sequence length="379" mass="42075">MPNGNQRLGTMDITVKLWDSKAVAIVISELPAIPVGQRCWSVSHLSLVHVPPVRTTAYLAAFLRQGKQSFCLRPPVLLPLENAVTCAAGNVVFVVSFIPALELPPAAKCIKIPRLSSHAPQISSLECPLPALFKTFPPLPPPLVLSSPAQPPARSLEDSPRNRHFFSVSLSLFSLSLFLFTLYFLLRRLLPQNRAGRMSGIKRGPLPAPSRLVTPRTPCLRPLATERRLDRSAVPSSYQLAAVHLKQRCNIFRVLRCNRRCSSLWLSLDGPTTSGFIRHRVEHIAEQCEILLFDLYYINHKSILNRGATVAERLARSPPTKANRARSPAGSPDFRKWESCRTMPLVGEPSRGSPISPATPPRRRSIFTLITLAFNEICI</sequence>
<comment type="caution">
    <text evidence="2">The sequence shown here is derived from an EMBL/GenBank/DDBJ whole genome shotgun (WGS) entry which is preliminary data.</text>
</comment>
<keyword evidence="1" id="KW-0472">Membrane</keyword>
<accession>A0ABQ9H856</accession>
<proteinExistence type="predicted"/>
<dbReference type="Proteomes" id="UP001159363">
    <property type="component" value="Chromosome 5"/>
</dbReference>
<protein>
    <submittedName>
        <fullName evidence="2">Uncharacterized protein</fullName>
    </submittedName>
</protein>
<evidence type="ECO:0000256" key="1">
    <source>
        <dbReference type="SAM" id="Phobius"/>
    </source>
</evidence>
<gene>
    <name evidence="2" type="ORF">PR048_016957</name>
</gene>
<dbReference type="EMBL" id="JARBHB010000006">
    <property type="protein sequence ID" value="KAJ8880487.1"/>
    <property type="molecule type" value="Genomic_DNA"/>
</dbReference>
<evidence type="ECO:0000313" key="3">
    <source>
        <dbReference type="Proteomes" id="UP001159363"/>
    </source>
</evidence>
<evidence type="ECO:0000313" key="2">
    <source>
        <dbReference type="EMBL" id="KAJ8880487.1"/>
    </source>
</evidence>
<name>A0ABQ9H856_9NEOP</name>
<keyword evidence="3" id="KW-1185">Reference proteome</keyword>